<dbReference type="PROSITE" id="PS51186">
    <property type="entry name" value="GNAT"/>
    <property type="match status" value="1"/>
</dbReference>
<comment type="caution">
    <text evidence="2">The sequence shown here is derived from an EMBL/GenBank/DDBJ whole genome shotgun (WGS) entry which is preliminary data.</text>
</comment>
<dbReference type="Gene3D" id="3.40.630.30">
    <property type="match status" value="1"/>
</dbReference>
<dbReference type="EMBL" id="JAPDNS010000001">
    <property type="protein sequence ID" value="MCW3485087.1"/>
    <property type="molecule type" value="Genomic_DNA"/>
</dbReference>
<accession>A0ABT3IMA7</accession>
<evidence type="ECO:0000259" key="1">
    <source>
        <dbReference type="PROSITE" id="PS51186"/>
    </source>
</evidence>
<gene>
    <name evidence="2" type="ORF">OL497_14355</name>
</gene>
<dbReference type="InterPro" id="IPR000182">
    <property type="entry name" value="GNAT_dom"/>
</dbReference>
<dbReference type="InterPro" id="IPR016181">
    <property type="entry name" value="Acyl_CoA_acyltransferase"/>
</dbReference>
<dbReference type="PANTHER" id="PTHR43792:SF1">
    <property type="entry name" value="N-ACETYLTRANSFERASE DOMAIN-CONTAINING PROTEIN"/>
    <property type="match status" value="1"/>
</dbReference>
<feature type="domain" description="N-acetyltransferase" evidence="1">
    <location>
        <begin position="11"/>
        <end position="165"/>
    </location>
</feature>
<dbReference type="RefSeq" id="WP_264731125.1">
    <property type="nucleotide sequence ID" value="NZ_JAPDNR010000001.1"/>
</dbReference>
<dbReference type="Pfam" id="PF13302">
    <property type="entry name" value="Acetyltransf_3"/>
    <property type="match status" value="1"/>
</dbReference>
<evidence type="ECO:0000313" key="2">
    <source>
        <dbReference type="EMBL" id="MCW3485087.1"/>
    </source>
</evidence>
<keyword evidence="3" id="KW-1185">Reference proteome</keyword>
<dbReference type="InterPro" id="IPR051531">
    <property type="entry name" value="N-acetyltransferase"/>
</dbReference>
<dbReference type="PANTHER" id="PTHR43792">
    <property type="entry name" value="GNAT FAMILY, PUTATIVE (AFU_ORTHOLOGUE AFUA_3G00765)-RELATED-RELATED"/>
    <property type="match status" value="1"/>
</dbReference>
<organism evidence="2 3">
    <name type="scientific">Chitinophaga nivalis</name>
    <dbReference type="NCBI Taxonomy" id="2991709"/>
    <lineage>
        <taxon>Bacteria</taxon>
        <taxon>Pseudomonadati</taxon>
        <taxon>Bacteroidota</taxon>
        <taxon>Chitinophagia</taxon>
        <taxon>Chitinophagales</taxon>
        <taxon>Chitinophagaceae</taxon>
        <taxon>Chitinophaga</taxon>
    </lineage>
</organism>
<name>A0ABT3IMA7_9BACT</name>
<dbReference type="SUPFAM" id="SSF55729">
    <property type="entry name" value="Acyl-CoA N-acyltransferases (Nat)"/>
    <property type="match status" value="1"/>
</dbReference>
<dbReference type="Proteomes" id="UP001207742">
    <property type="component" value="Unassembled WGS sequence"/>
</dbReference>
<sequence length="165" mass="19005">MMNDRIQTNRLILQPLALQDAPFIFELLNTAEWKQFIGDRHIYHLQDATDYIAKILRNPDMEYQVARLRETEAPIGVVTFIKRTYLSHHDIGFAFLPAYAGKGFAYEAASTFLDGLKKKAPDSYILATTIPENARSIRLLEKLGLQFREEIQLADEKLLLYSKTL</sequence>
<proteinExistence type="predicted"/>
<reference evidence="2 3" key="1">
    <citation type="submission" date="2022-10" db="EMBL/GenBank/DDBJ databases">
        <title>Chitinophaga nivalis PC15 sp. nov., isolated from Pyeongchang county, South Korea.</title>
        <authorList>
            <person name="Trinh H.N."/>
        </authorList>
    </citation>
    <scope>NUCLEOTIDE SEQUENCE [LARGE SCALE GENOMIC DNA]</scope>
    <source>
        <strain evidence="2 3">PC14</strain>
    </source>
</reference>
<protein>
    <submittedName>
        <fullName evidence="2">GNAT family N-acetyltransferase</fullName>
    </submittedName>
</protein>
<evidence type="ECO:0000313" key="3">
    <source>
        <dbReference type="Proteomes" id="UP001207742"/>
    </source>
</evidence>